<accession>A0A1E3PP12</accession>
<gene>
    <name evidence="2" type="ORF">NADFUDRAFT_40340</name>
</gene>
<reference evidence="2 3" key="1">
    <citation type="journal article" date="2016" name="Proc. Natl. Acad. Sci. U.S.A.">
        <title>Comparative genomics of biotechnologically important yeasts.</title>
        <authorList>
            <person name="Riley R."/>
            <person name="Haridas S."/>
            <person name="Wolfe K.H."/>
            <person name="Lopes M.R."/>
            <person name="Hittinger C.T."/>
            <person name="Goeker M."/>
            <person name="Salamov A.A."/>
            <person name="Wisecaver J.H."/>
            <person name="Long T.M."/>
            <person name="Calvey C.H."/>
            <person name="Aerts A.L."/>
            <person name="Barry K.W."/>
            <person name="Choi C."/>
            <person name="Clum A."/>
            <person name="Coughlan A.Y."/>
            <person name="Deshpande S."/>
            <person name="Douglass A.P."/>
            <person name="Hanson S.J."/>
            <person name="Klenk H.-P."/>
            <person name="LaButti K.M."/>
            <person name="Lapidus A."/>
            <person name="Lindquist E.A."/>
            <person name="Lipzen A.M."/>
            <person name="Meier-Kolthoff J.P."/>
            <person name="Ohm R.A."/>
            <person name="Otillar R.P."/>
            <person name="Pangilinan J.L."/>
            <person name="Peng Y."/>
            <person name="Rokas A."/>
            <person name="Rosa C.A."/>
            <person name="Scheuner C."/>
            <person name="Sibirny A.A."/>
            <person name="Slot J.C."/>
            <person name="Stielow J.B."/>
            <person name="Sun H."/>
            <person name="Kurtzman C.P."/>
            <person name="Blackwell M."/>
            <person name="Grigoriev I.V."/>
            <person name="Jeffries T.W."/>
        </authorList>
    </citation>
    <scope>NUCLEOTIDE SEQUENCE [LARGE SCALE GENOMIC DNA]</scope>
    <source>
        <strain evidence="2 3">DSM 6958</strain>
    </source>
</reference>
<dbReference type="Proteomes" id="UP000095009">
    <property type="component" value="Unassembled WGS sequence"/>
</dbReference>
<dbReference type="OrthoDB" id="74545at2759"/>
<evidence type="ECO:0000313" key="2">
    <source>
        <dbReference type="EMBL" id="ODQ67166.1"/>
    </source>
</evidence>
<dbReference type="AlphaFoldDB" id="A0A1E3PP12"/>
<evidence type="ECO:0008006" key="4">
    <source>
        <dbReference type="Google" id="ProtNLM"/>
    </source>
</evidence>
<evidence type="ECO:0000256" key="1">
    <source>
        <dbReference type="SAM" id="MobiDB-lite"/>
    </source>
</evidence>
<keyword evidence="3" id="KW-1185">Reference proteome</keyword>
<name>A0A1E3PP12_9ASCO</name>
<dbReference type="EMBL" id="KV454407">
    <property type="protein sequence ID" value="ODQ67166.1"/>
    <property type="molecule type" value="Genomic_DNA"/>
</dbReference>
<organism evidence="2 3">
    <name type="scientific">Nadsonia fulvescens var. elongata DSM 6958</name>
    <dbReference type="NCBI Taxonomy" id="857566"/>
    <lineage>
        <taxon>Eukaryota</taxon>
        <taxon>Fungi</taxon>
        <taxon>Dikarya</taxon>
        <taxon>Ascomycota</taxon>
        <taxon>Saccharomycotina</taxon>
        <taxon>Dipodascomycetes</taxon>
        <taxon>Dipodascales</taxon>
        <taxon>Dipodascales incertae sedis</taxon>
        <taxon>Nadsonia</taxon>
    </lineage>
</organism>
<sequence length="297" mass="34153">MQEIGTTVLKKRKIRNGFGQGENLNQLIERLVGRLDESLDGERSQSDKLIEQNDQPLRPLKLDQKRHLLGSGNDLGNSEEIADNVSQRKKVVHRLIRDYNEDYFIRGLSQVSRKFRMSIVQLHYLFPHVLMPAIEMLECQKVTLFSLISPEGELEQQIWRVGNKLSKGACSRKASDEKSYRVDLAQWNCGCTEFLCAAFARQTNSGNSDSDTDEDRERKGEEIKSENKEKRDVYSIGFGGTGYIRKLRHDRRPAVCRHIMACYLGERAGPLFARLVTRTTLEGQNPQDLQRWIALFH</sequence>
<protein>
    <recommendedName>
        <fullName evidence="4">SWIM-type domain-containing protein</fullName>
    </recommendedName>
</protein>
<proteinExistence type="predicted"/>
<dbReference type="STRING" id="857566.A0A1E3PP12"/>
<evidence type="ECO:0000313" key="3">
    <source>
        <dbReference type="Proteomes" id="UP000095009"/>
    </source>
</evidence>
<feature type="region of interest" description="Disordered" evidence="1">
    <location>
        <begin position="203"/>
        <end position="227"/>
    </location>
</feature>
<feature type="compositionally biased region" description="Basic and acidic residues" evidence="1">
    <location>
        <begin position="215"/>
        <end position="227"/>
    </location>
</feature>